<evidence type="ECO:0000256" key="1">
    <source>
        <dbReference type="SAM" id="MobiDB-lite"/>
    </source>
</evidence>
<name>A0ABR3KTJ2_TRISP</name>
<comment type="caution">
    <text evidence="2">The sequence shown here is derived from an EMBL/GenBank/DDBJ whole genome shotgun (WGS) entry which is preliminary data.</text>
</comment>
<gene>
    <name evidence="2" type="ORF">TSPI_00751</name>
</gene>
<reference evidence="2 3" key="1">
    <citation type="submission" date="2024-07" db="EMBL/GenBank/DDBJ databases">
        <title>Enhanced genomic and transcriptomic resources for Trichinella pseudospiralis and T. spiralis underpin the discovery of pronounced molecular differences between stages and species.</title>
        <authorList>
            <person name="Pasi K.K."/>
            <person name="La Rosa G."/>
            <person name="Gomez-Morales M.A."/>
            <person name="Tosini F."/>
            <person name="Sumanam S."/>
            <person name="Young N.D."/>
            <person name="Chang B.C."/>
            <person name="Robin G.B."/>
        </authorList>
    </citation>
    <scope>NUCLEOTIDE SEQUENCE [LARGE SCALE GENOMIC DNA]</scope>
    <source>
        <strain evidence="2">ISS534</strain>
    </source>
</reference>
<proteinExistence type="predicted"/>
<keyword evidence="3" id="KW-1185">Reference proteome</keyword>
<evidence type="ECO:0000313" key="2">
    <source>
        <dbReference type="EMBL" id="KAL1243757.1"/>
    </source>
</evidence>
<dbReference type="EMBL" id="JBEUSY010000165">
    <property type="protein sequence ID" value="KAL1243757.1"/>
    <property type="molecule type" value="Genomic_DNA"/>
</dbReference>
<accession>A0ABR3KTJ2</accession>
<evidence type="ECO:0000313" key="3">
    <source>
        <dbReference type="Proteomes" id="UP001558632"/>
    </source>
</evidence>
<dbReference type="Proteomes" id="UP001558632">
    <property type="component" value="Unassembled WGS sequence"/>
</dbReference>
<sequence>MTHHDLRLPELFDRQKPNGPTAFPPVQLSAAFVWSVSRQRGPSIPSLLQLNGAAHLVLEPSGTDKKNTTNYSLVTSKSTMTRKRSVRLADYHRGSFPVTYDSAGTGYPICSLLSKIIRYLFNACNNGCIVRSSIGLNSHFLTHSQQLVQRFTFSLYYSNFSN</sequence>
<feature type="compositionally biased region" description="Basic and acidic residues" evidence="1">
    <location>
        <begin position="1"/>
        <end position="16"/>
    </location>
</feature>
<feature type="region of interest" description="Disordered" evidence="1">
    <location>
        <begin position="1"/>
        <end position="20"/>
    </location>
</feature>
<protein>
    <submittedName>
        <fullName evidence="2">GTPase Der</fullName>
    </submittedName>
</protein>
<organism evidence="2 3">
    <name type="scientific">Trichinella spiralis</name>
    <name type="common">Trichina worm</name>
    <dbReference type="NCBI Taxonomy" id="6334"/>
    <lineage>
        <taxon>Eukaryota</taxon>
        <taxon>Metazoa</taxon>
        <taxon>Ecdysozoa</taxon>
        <taxon>Nematoda</taxon>
        <taxon>Enoplea</taxon>
        <taxon>Dorylaimia</taxon>
        <taxon>Trichinellida</taxon>
        <taxon>Trichinellidae</taxon>
        <taxon>Trichinella</taxon>
    </lineage>
</organism>